<organism evidence="2 3">
    <name type="scientific">Bacillus manliponensis</name>
    <dbReference type="NCBI Taxonomy" id="574376"/>
    <lineage>
        <taxon>Bacteria</taxon>
        <taxon>Bacillati</taxon>
        <taxon>Bacillota</taxon>
        <taxon>Bacilli</taxon>
        <taxon>Bacillales</taxon>
        <taxon>Bacillaceae</taxon>
        <taxon>Bacillus</taxon>
        <taxon>Bacillus cereus group</taxon>
    </lineage>
</organism>
<gene>
    <name evidence="2" type="ORF">BAMA_22195</name>
</gene>
<evidence type="ECO:0000313" key="2">
    <source>
        <dbReference type="EMBL" id="KEK19507.1"/>
    </source>
</evidence>
<dbReference type="Pfam" id="PF14181">
    <property type="entry name" value="YqfQ"/>
    <property type="match status" value="1"/>
</dbReference>
<accession>A0A073JZ97</accession>
<dbReference type="InterPro" id="IPR025571">
    <property type="entry name" value="YqfQ"/>
</dbReference>
<dbReference type="RefSeq" id="WP_034638824.1">
    <property type="nucleotide sequence ID" value="NZ_CBCSJC010000005.1"/>
</dbReference>
<feature type="compositionally biased region" description="Basic residues" evidence="1">
    <location>
        <begin position="194"/>
        <end position="203"/>
    </location>
</feature>
<dbReference type="EMBL" id="JOTN01000007">
    <property type="protein sequence ID" value="KEK19507.1"/>
    <property type="molecule type" value="Genomic_DNA"/>
</dbReference>
<evidence type="ECO:0000313" key="3">
    <source>
        <dbReference type="Proteomes" id="UP000027822"/>
    </source>
</evidence>
<evidence type="ECO:0000256" key="1">
    <source>
        <dbReference type="SAM" id="MobiDB-lite"/>
    </source>
</evidence>
<feature type="compositionally biased region" description="Basic and acidic residues" evidence="1">
    <location>
        <begin position="170"/>
        <end position="185"/>
    </location>
</feature>
<evidence type="ECO:0008006" key="4">
    <source>
        <dbReference type="Google" id="ProtNLM"/>
    </source>
</evidence>
<name>A0A073JZ97_9BACI</name>
<dbReference type="AlphaFoldDB" id="A0A073JZ97"/>
<protein>
    <recommendedName>
        <fullName evidence="4">VrrA protein</fullName>
    </recommendedName>
</protein>
<dbReference type="STRING" id="574376.BAMA_22195"/>
<dbReference type="Proteomes" id="UP000027822">
    <property type="component" value="Unassembled WGS sequence"/>
</dbReference>
<feature type="region of interest" description="Disordered" evidence="1">
    <location>
        <begin position="162"/>
        <end position="228"/>
    </location>
</feature>
<keyword evidence="3" id="KW-1185">Reference proteome</keyword>
<dbReference type="OrthoDB" id="2860117at2"/>
<proteinExistence type="predicted"/>
<comment type="caution">
    <text evidence="2">The sequence shown here is derived from an EMBL/GenBank/DDBJ whole genome shotgun (WGS) entry which is preliminary data.</text>
</comment>
<reference evidence="2 3" key="1">
    <citation type="submission" date="2014-06" db="EMBL/GenBank/DDBJ databases">
        <title>Draft genome sequence of Bacillus manliponensis JCM 15802 (MCCC 1A00708).</title>
        <authorList>
            <person name="Lai Q."/>
            <person name="Liu Y."/>
            <person name="Shao Z."/>
        </authorList>
    </citation>
    <scope>NUCLEOTIDE SEQUENCE [LARGE SCALE GENOMIC DNA]</scope>
    <source>
        <strain evidence="2 3">JCM 15802</strain>
    </source>
</reference>
<sequence>MYQNSPIQPMHMQQQPRYMPYPNYSMPPFVPKKKGLLAKLFKKHDPAAPFMQMMPPYRQLSQHPYMPYQQQPQYLGGQQMMQQPQMMRSETKMINHNETRGSAEGTSSGIGTFFSNLISNPTGMLNNVEKVVQVAQSVGPVVEQYTPLVRSIPSLMKIFTSSNDSAEEATETKQDVTEEPKKEKTSVAPSPKAPTKKRKRKKTPVTEIEVKEEPIVAPIPTSKPKLYV</sequence>